<accession>A0A7Y9IBJ8</accession>
<dbReference type="RefSeq" id="WP_179755776.1">
    <property type="nucleotide sequence ID" value="NZ_JACCBU010000001.1"/>
</dbReference>
<gene>
    <name evidence="2" type="ORF">BKA15_005237</name>
</gene>
<dbReference type="GO" id="GO:0016747">
    <property type="term" value="F:acyltransferase activity, transferring groups other than amino-acyl groups"/>
    <property type="evidence" value="ECO:0007669"/>
    <property type="project" value="InterPro"/>
</dbReference>
<dbReference type="Pfam" id="PF00583">
    <property type="entry name" value="Acetyltransf_1"/>
    <property type="match status" value="1"/>
</dbReference>
<dbReference type="PROSITE" id="PS51186">
    <property type="entry name" value="GNAT"/>
    <property type="match status" value="1"/>
</dbReference>
<feature type="domain" description="N-acetyltransferase" evidence="1">
    <location>
        <begin position="109"/>
        <end position="262"/>
    </location>
</feature>
<dbReference type="Gene3D" id="3.40.630.30">
    <property type="match status" value="1"/>
</dbReference>
<dbReference type="InterPro" id="IPR000182">
    <property type="entry name" value="GNAT_dom"/>
</dbReference>
<name>A0A7Y9IBJ8_9ACTN</name>
<dbReference type="SUPFAM" id="SSF55729">
    <property type="entry name" value="Acyl-CoA N-acyltransferases (Nat)"/>
    <property type="match status" value="1"/>
</dbReference>
<evidence type="ECO:0000259" key="1">
    <source>
        <dbReference type="PROSITE" id="PS51186"/>
    </source>
</evidence>
<protein>
    <submittedName>
        <fullName evidence="2">GNAT superfamily N-acetyltransferase</fullName>
    </submittedName>
</protein>
<dbReference type="Proteomes" id="UP000569914">
    <property type="component" value="Unassembled WGS sequence"/>
</dbReference>
<evidence type="ECO:0000313" key="2">
    <source>
        <dbReference type="EMBL" id="NYE73908.1"/>
    </source>
</evidence>
<comment type="caution">
    <text evidence="2">The sequence shown here is derived from an EMBL/GenBank/DDBJ whole genome shotgun (WGS) entry which is preliminary data.</text>
</comment>
<reference evidence="2 3" key="1">
    <citation type="submission" date="2020-07" db="EMBL/GenBank/DDBJ databases">
        <title>Sequencing the genomes of 1000 actinobacteria strains.</title>
        <authorList>
            <person name="Klenk H.-P."/>
        </authorList>
    </citation>
    <scope>NUCLEOTIDE SEQUENCE [LARGE SCALE GENOMIC DNA]</scope>
    <source>
        <strain evidence="2 3">DSM 22083</strain>
    </source>
</reference>
<organism evidence="2 3">
    <name type="scientific">Microlunatus parietis</name>
    <dbReference type="NCBI Taxonomy" id="682979"/>
    <lineage>
        <taxon>Bacteria</taxon>
        <taxon>Bacillati</taxon>
        <taxon>Actinomycetota</taxon>
        <taxon>Actinomycetes</taxon>
        <taxon>Propionibacteriales</taxon>
        <taxon>Propionibacteriaceae</taxon>
        <taxon>Microlunatus</taxon>
    </lineage>
</organism>
<sequence>MRAPVDDVTRFWGLGSEATRLGTATAVRSSVAPALGLANYLYDLRPTTVADLDRDLADWQPGENARVVVEPDTPAWVEAELLLRGWELEQEYRLVLPAGTPPAGSARPVEVQRAAELDPNWSARGALFRLDHLEEDARHGDTARPQEATDAIVAHRRRLEQHAMYLGVEQDGELAGFLCCWRTPEGRGVIEDVFVQSRHRRTGLASALVHGAVGLLRDQGCGDVTLAAEVGDTPVHLYRRLGFRPSQVVRSYPAPRPTRERG</sequence>
<dbReference type="AlphaFoldDB" id="A0A7Y9IBJ8"/>
<proteinExistence type="predicted"/>
<dbReference type="CDD" id="cd04301">
    <property type="entry name" value="NAT_SF"/>
    <property type="match status" value="1"/>
</dbReference>
<dbReference type="InterPro" id="IPR016181">
    <property type="entry name" value="Acyl_CoA_acyltransferase"/>
</dbReference>
<dbReference type="EMBL" id="JACCBU010000001">
    <property type="protein sequence ID" value="NYE73908.1"/>
    <property type="molecule type" value="Genomic_DNA"/>
</dbReference>
<evidence type="ECO:0000313" key="3">
    <source>
        <dbReference type="Proteomes" id="UP000569914"/>
    </source>
</evidence>
<keyword evidence="3" id="KW-1185">Reference proteome</keyword>
<keyword evidence="2" id="KW-0808">Transferase</keyword>